<keyword evidence="3" id="KW-1185">Reference proteome</keyword>
<proteinExistence type="predicted"/>
<dbReference type="EMBL" id="BMFG01000002">
    <property type="protein sequence ID" value="GGD19239.1"/>
    <property type="molecule type" value="Genomic_DNA"/>
</dbReference>
<dbReference type="Pfam" id="PF14129">
    <property type="entry name" value="DUF4296"/>
    <property type="match status" value="1"/>
</dbReference>
<dbReference type="AlphaFoldDB" id="A0A916XYA0"/>
<comment type="caution">
    <text evidence="2">The sequence shown here is derived from an EMBL/GenBank/DDBJ whole genome shotgun (WGS) entry which is preliminary data.</text>
</comment>
<evidence type="ECO:0000313" key="2">
    <source>
        <dbReference type="EMBL" id="GGD19239.1"/>
    </source>
</evidence>
<reference evidence="2" key="2">
    <citation type="submission" date="2020-09" db="EMBL/GenBank/DDBJ databases">
        <authorList>
            <person name="Sun Q."/>
            <person name="Zhou Y."/>
        </authorList>
    </citation>
    <scope>NUCLEOTIDE SEQUENCE</scope>
    <source>
        <strain evidence="2">CGMCC 1.12506</strain>
    </source>
</reference>
<sequence length="143" mass="16869">MKKIVSIVACVLFLWSCKSEVEKPEKLFSEEQMVDMIYDLTILEAIKNNNPSFLEDKSIDPYTYIYKKYKIDSLQFVQNNKYYASDVKEYAKIYEKVLSRIEQNKSEADTLMKKESKTTTLQPMSKDSILNIKKKVLKKLDRK</sequence>
<organism evidence="2 3">
    <name type="scientific">Flavobacterium orientale</name>
    <dbReference type="NCBI Taxonomy" id="1756020"/>
    <lineage>
        <taxon>Bacteria</taxon>
        <taxon>Pseudomonadati</taxon>
        <taxon>Bacteroidota</taxon>
        <taxon>Flavobacteriia</taxon>
        <taxon>Flavobacteriales</taxon>
        <taxon>Flavobacteriaceae</taxon>
        <taxon>Flavobacterium</taxon>
    </lineage>
</organism>
<dbReference type="RefSeq" id="WP_188361171.1">
    <property type="nucleotide sequence ID" value="NZ_BMFG01000002.1"/>
</dbReference>
<dbReference type="InterPro" id="IPR025381">
    <property type="entry name" value="DUF4296"/>
</dbReference>
<dbReference type="Proteomes" id="UP000625735">
    <property type="component" value="Unassembled WGS sequence"/>
</dbReference>
<accession>A0A916XYA0</accession>
<name>A0A916XYA0_9FLAO</name>
<gene>
    <name evidence="2" type="ORF">GCM10011343_07290</name>
</gene>
<reference evidence="2" key="1">
    <citation type="journal article" date="2014" name="Int. J. Syst. Evol. Microbiol.">
        <title>Complete genome sequence of Corynebacterium casei LMG S-19264T (=DSM 44701T), isolated from a smear-ripened cheese.</title>
        <authorList>
            <consortium name="US DOE Joint Genome Institute (JGI-PGF)"/>
            <person name="Walter F."/>
            <person name="Albersmeier A."/>
            <person name="Kalinowski J."/>
            <person name="Ruckert C."/>
        </authorList>
    </citation>
    <scope>NUCLEOTIDE SEQUENCE</scope>
    <source>
        <strain evidence="2">CGMCC 1.12506</strain>
    </source>
</reference>
<evidence type="ECO:0000259" key="1">
    <source>
        <dbReference type="Pfam" id="PF14129"/>
    </source>
</evidence>
<evidence type="ECO:0000313" key="3">
    <source>
        <dbReference type="Proteomes" id="UP000625735"/>
    </source>
</evidence>
<protein>
    <submittedName>
        <fullName evidence="2">Lipoprotein</fullName>
    </submittedName>
</protein>
<keyword evidence="2" id="KW-0449">Lipoprotein</keyword>
<feature type="domain" description="DUF4296" evidence="1">
    <location>
        <begin position="24"/>
        <end position="106"/>
    </location>
</feature>